<evidence type="ECO:0000313" key="3">
    <source>
        <dbReference type="EMBL" id="CAE0142592.1"/>
    </source>
</evidence>
<evidence type="ECO:0000313" key="2">
    <source>
        <dbReference type="EMBL" id="CAE0142589.1"/>
    </source>
</evidence>
<accession>A0A7S3BQQ2</accession>
<evidence type="ECO:0000256" key="1">
    <source>
        <dbReference type="SAM" id="MobiDB-lite"/>
    </source>
</evidence>
<gene>
    <name evidence="2" type="ORF">PSIN1315_LOCUS8934</name>
    <name evidence="3" type="ORF">PSIN1315_LOCUS8935</name>
</gene>
<organism evidence="2">
    <name type="scientific">Prasinoderma singulare</name>
    <dbReference type="NCBI Taxonomy" id="676789"/>
    <lineage>
        <taxon>Eukaryota</taxon>
        <taxon>Viridiplantae</taxon>
        <taxon>Prasinodermophyta</taxon>
        <taxon>Prasinodermophyceae</taxon>
        <taxon>Prasinodermales</taxon>
        <taxon>Prasinodermaceae</taxon>
        <taxon>Prasinoderma</taxon>
    </lineage>
</organism>
<dbReference type="EMBL" id="HBHY01013944">
    <property type="protein sequence ID" value="CAE0142589.1"/>
    <property type="molecule type" value="Transcribed_RNA"/>
</dbReference>
<reference evidence="2" key="1">
    <citation type="submission" date="2021-01" db="EMBL/GenBank/DDBJ databases">
        <authorList>
            <person name="Corre E."/>
            <person name="Pelletier E."/>
            <person name="Niang G."/>
            <person name="Scheremetjew M."/>
            <person name="Finn R."/>
            <person name="Kale V."/>
            <person name="Holt S."/>
            <person name="Cochrane G."/>
            <person name="Meng A."/>
            <person name="Brown T."/>
            <person name="Cohen L."/>
        </authorList>
    </citation>
    <scope>NUCLEOTIDE SEQUENCE</scope>
    <source>
        <strain evidence="2">RCC927</strain>
    </source>
</reference>
<dbReference type="EMBL" id="HBHY01013945">
    <property type="protein sequence ID" value="CAE0142592.1"/>
    <property type="molecule type" value="Transcribed_RNA"/>
</dbReference>
<protein>
    <submittedName>
        <fullName evidence="2">Uncharacterized protein</fullName>
    </submittedName>
</protein>
<name>A0A7S3BQQ2_9VIRI</name>
<dbReference type="AlphaFoldDB" id="A0A7S3BQQ2"/>
<feature type="region of interest" description="Disordered" evidence="1">
    <location>
        <begin position="186"/>
        <end position="221"/>
    </location>
</feature>
<proteinExistence type="predicted"/>
<feature type="compositionally biased region" description="Acidic residues" evidence="1">
    <location>
        <begin position="193"/>
        <end position="210"/>
    </location>
</feature>
<sequence>MPAGIFNAAKLFDLRAGKIVELLHFCEEVTAEGGEGGGRAAASAEASAGAEEDVAAASAGVFAEASAGANAEEAAAGAPAASPVARDEWLVTHNVWMAATVVSTRVFDHTIVSGVGAKDAETAAVAVLRFEDQPPAGELDGLPPTFVTSLPWGEERQVVFTNSHTLLHLVEPEQVEQAVRGEGALGYWRNEGEDWEPESDESEDDEDPEEDRPRAPASAEEVSADVEALLLRMRQASALRVQRECVQRGLGPAALRDFARLAAGHWETFADRVRPLLQAERREAGELDEDERRRLLESQANQLHDLVEGVLKTLLTKLR</sequence>